<accession>A0A0F9RZL7</accession>
<comment type="caution">
    <text evidence="1">The sequence shown here is derived from an EMBL/GenBank/DDBJ whole genome shotgun (WGS) entry which is preliminary data.</text>
</comment>
<organism evidence="1">
    <name type="scientific">marine sediment metagenome</name>
    <dbReference type="NCBI Taxonomy" id="412755"/>
    <lineage>
        <taxon>unclassified sequences</taxon>
        <taxon>metagenomes</taxon>
        <taxon>ecological metagenomes</taxon>
    </lineage>
</organism>
<proteinExistence type="predicted"/>
<protein>
    <submittedName>
        <fullName evidence="1">Uncharacterized protein</fullName>
    </submittedName>
</protein>
<reference evidence="1" key="1">
    <citation type="journal article" date="2015" name="Nature">
        <title>Complex archaea that bridge the gap between prokaryotes and eukaryotes.</title>
        <authorList>
            <person name="Spang A."/>
            <person name="Saw J.H."/>
            <person name="Jorgensen S.L."/>
            <person name="Zaremba-Niedzwiedzka K."/>
            <person name="Martijn J."/>
            <person name="Lind A.E."/>
            <person name="van Eijk R."/>
            <person name="Schleper C."/>
            <person name="Guy L."/>
            <person name="Ettema T.J."/>
        </authorList>
    </citation>
    <scope>NUCLEOTIDE SEQUENCE</scope>
</reference>
<dbReference type="EMBL" id="LAZR01000640">
    <property type="protein sequence ID" value="KKN61910.1"/>
    <property type="molecule type" value="Genomic_DNA"/>
</dbReference>
<name>A0A0F9RZL7_9ZZZZ</name>
<sequence>MEPELRDIIIKTATEVKGIKDDVAGIRDSQGKIWTAIDGLREDGQETRVVLGKINWLPKAVMGIVMAIVGRALWIISK</sequence>
<dbReference type="AlphaFoldDB" id="A0A0F9RZL7"/>
<gene>
    <name evidence="1" type="ORF">LCGC14_0516790</name>
</gene>
<evidence type="ECO:0000313" key="1">
    <source>
        <dbReference type="EMBL" id="KKN61910.1"/>
    </source>
</evidence>